<proteinExistence type="predicted"/>
<protein>
    <submittedName>
        <fullName evidence="2">Uncharacterized protein</fullName>
    </submittedName>
</protein>
<gene>
    <name evidence="2" type="ORF">BAE44_0023646</name>
</gene>
<organism evidence="2 3">
    <name type="scientific">Dichanthelium oligosanthes</name>
    <dbReference type="NCBI Taxonomy" id="888268"/>
    <lineage>
        <taxon>Eukaryota</taxon>
        <taxon>Viridiplantae</taxon>
        <taxon>Streptophyta</taxon>
        <taxon>Embryophyta</taxon>
        <taxon>Tracheophyta</taxon>
        <taxon>Spermatophyta</taxon>
        <taxon>Magnoliopsida</taxon>
        <taxon>Liliopsida</taxon>
        <taxon>Poales</taxon>
        <taxon>Poaceae</taxon>
        <taxon>PACMAD clade</taxon>
        <taxon>Panicoideae</taxon>
        <taxon>Panicodae</taxon>
        <taxon>Paniceae</taxon>
        <taxon>Dichantheliinae</taxon>
        <taxon>Dichanthelium</taxon>
    </lineage>
</organism>
<dbReference type="Proteomes" id="UP000095767">
    <property type="component" value="Unassembled WGS sequence"/>
</dbReference>
<evidence type="ECO:0000313" key="3">
    <source>
        <dbReference type="Proteomes" id="UP000095767"/>
    </source>
</evidence>
<dbReference type="AlphaFoldDB" id="A0A1E5URA8"/>
<evidence type="ECO:0000313" key="2">
    <source>
        <dbReference type="EMBL" id="OEL15335.1"/>
    </source>
</evidence>
<feature type="compositionally biased region" description="Low complexity" evidence="1">
    <location>
        <begin position="105"/>
        <end position="119"/>
    </location>
</feature>
<feature type="region of interest" description="Disordered" evidence="1">
    <location>
        <begin position="82"/>
        <end position="155"/>
    </location>
</feature>
<dbReference type="OrthoDB" id="696595at2759"/>
<accession>A0A1E5URA8</accession>
<keyword evidence="3" id="KW-1185">Reference proteome</keyword>
<sequence>MRPLLGGRKSGGSNSRTPDYQLPHHFTMLFLTQMATTTGTTARNDLLSLPSYWSSQHTSNILHTSRTRATSLSVLGNPTVSNPAQSFFQPPPSLSSVLGKRPTTSNPSQSFFHPPSSSSVLGKRITSSNPVQSLFQPLHPLPSNADEPPPPLPSNADDMELETDELLSLVQSMGTPGFLTTSNLVQSFFQPPPPLPSNADDMELQSRLETDELLSLVRSMGTPEFLTTRPGPELLPATASTAFQCQ</sequence>
<reference evidence="2 3" key="1">
    <citation type="submission" date="2016-09" db="EMBL/GenBank/DDBJ databases">
        <title>The draft genome of Dichanthelium oligosanthes: A C3 panicoid grass species.</title>
        <authorList>
            <person name="Studer A.J."/>
            <person name="Schnable J.C."/>
            <person name="Brutnell T.P."/>
        </authorList>
    </citation>
    <scope>NUCLEOTIDE SEQUENCE [LARGE SCALE GENOMIC DNA]</scope>
    <source>
        <strain evidence="3">cv. Kellogg 1175</strain>
        <tissue evidence="2">Leaf</tissue>
    </source>
</reference>
<feature type="region of interest" description="Disordered" evidence="1">
    <location>
        <begin position="1"/>
        <end position="20"/>
    </location>
</feature>
<feature type="compositionally biased region" description="Polar residues" evidence="1">
    <location>
        <begin position="125"/>
        <end position="135"/>
    </location>
</feature>
<evidence type="ECO:0000256" key="1">
    <source>
        <dbReference type="SAM" id="MobiDB-lite"/>
    </source>
</evidence>
<dbReference type="EMBL" id="LWDX02067216">
    <property type="protein sequence ID" value="OEL15335.1"/>
    <property type="molecule type" value="Genomic_DNA"/>
</dbReference>
<comment type="caution">
    <text evidence="2">The sequence shown here is derived from an EMBL/GenBank/DDBJ whole genome shotgun (WGS) entry which is preliminary data.</text>
</comment>
<name>A0A1E5URA8_9POAL</name>